<reference evidence="1 2" key="1">
    <citation type="submission" date="2018-07" db="EMBL/GenBank/DDBJ databases">
        <title>The role of parmesan cheese in vectoring bovine microbiota.</title>
        <authorList>
            <person name="Lugli G.A."/>
            <person name="Milani C."/>
        </authorList>
    </citation>
    <scope>NUCLEOTIDE SEQUENCE [LARGE SCALE GENOMIC DNA]</scope>
    <source>
        <strain evidence="1 2">BMONG18</strain>
    </source>
</reference>
<organism evidence="1 2">
    <name type="scientific">Bifidobacterium mongoliense</name>
    <dbReference type="NCBI Taxonomy" id="518643"/>
    <lineage>
        <taxon>Bacteria</taxon>
        <taxon>Bacillati</taxon>
        <taxon>Actinomycetota</taxon>
        <taxon>Actinomycetes</taxon>
        <taxon>Bifidobacteriales</taxon>
        <taxon>Bifidobacteriaceae</taxon>
        <taxon>Bifidobacterium</taxon>
    </lineage>
</organism>
<sequence>MSLEHEQFAVRIDVPPVGFMARTQADGLRRMGVEIEEGVEAGQRNAAYTICESDGDTPVEVVFLTENSKNLDLVSVAPTGRSFILEHWDGGRDASSIGNRRYTFARSRERAPYEYVGDFAIAALFHHEVQNDEEDVTETIALWERKN</sequence>
<gene>
    <name evidence="1" type="ORF">BMONG18_0925</name>
</gene>
<proteinExistence type="predicted"/>
<name>A0A423UE18_9BIFI</name>
<protein>
    <submittedName>
        <fullName evidence="1">Uncharacterized protein</fullName>
    </submittedName>
</protein>
<dbReference type="EMBL" id="QRAJ01000004">
    <property type="protein sequence ID" value="ROT86926.1"/>
    <property type="molecule type" value="Genomic_DNA"/>
</dbReference>
<comment type="caution">
    <text evidence="1">The sequence shown here is derived from an EMBL/GenBank/DDBJ whole genome shotgun (WGS) entry which is preliminary data.</text>
</comment>
<dbReference type="RefSeq" id="WP_123644850.1">
    <property type="nucleotide sequence ID" value="NZ_QRAJ01000004.1"/>
</dbReference>
<accession>A0A423UE18</accession>
<dbReference type="Proteomes" id="UP000285266">
    <property type="component" value="Unassembled WGS sequence"/>
</dbReference>
<dbReference type="AlphaFoldDB" id="A0A423UE18"/>
<evidence type="ECO:0000313" key="1">
    <source>
        <dbReference type="EMBL" id="ROT86926.1"/>
    </source>
</evidence>
<evidence type="ECO:0000313" key="2">
    <source>
        <dbReference type="Proteomes" id="UP000285266"/>
    </source>
</evidence>